<dbReference type="OrthoDB" id="9778690at2"/>
<dbReference type="Gene3D" id="3.30.559.10">
    <property type="entry name" value="Chloramphenicol acetyltransferase-like domain"/>
    <property type="match status" value="2"/>
</dbReference>
<dbReference type="STRING" id="362413.RC62_4107"/>
<reference evidence="6 7" key="1">
    <citation type="submission" date="2014-09" db="EMBL/GenBank/DDBJ databases">
        <title>Genome sequence of Flavobacterium aquidurense RC62.</title>
        <authorList>
            <person name="Kim J.F."/>
            <person name="Kwak M.-J."/>
        </authorList>
    </citation>
    <scope>NUCLEOTIDE SEQUENCE [LARGE SCALE GENOMIC DNA]</scope>
    <source>
        <strain evidence="6 7">RC62</strain>
    </source>
</reference>
<comment type="similarity">
    <text evidence="2">Belongs to the ATP-dependent AMP-binding enzyme family.</text>
</comment>
<sequence length="1572" mass="179477">MLDFIEELESKNIRVSLKGQDLEINFDGELDNEIIIRLKDKKQELIQFLSENAIQKNGIAKAEEKEDYAVSNAQKRLWIQSQLSEYSAAYNLVNRSEIIGDYDLKLFEKALQEVISRHEILRTIFKLNNDGEIRQLILKDTKHSFKIDWKDFSNKPDADHLANLYIEEDKSKAFDLENGPLFRIAFLQIAQDHYVIYSCMHHIITDGWSFDVLIQEIFAFYEAFKAGVNCELDELRIQYKDYAEWQAKSIVNDEYISYKEYWIKKLSGELPQLDLPGAKSRPKFLNHNGHRLNSFISPELTQQFRKLCHDEGTSLYMGLVAFLNILLYKYTAQQNILIGTPVAGREDSDLEGQIGCFVNTIVLKNTVDPDTDFKSFLNSVKDSVLSDFSNQIYPFDLLVEALHLDKNLNRNPIFDIAITMLNTAQKAKQYALEFDDKIINGGQEASVFDVEFIFQEVNDCLSFSVRYNTDIYESADIERLMHHFRSLMESVLVDPSLQIDSINYLTDTERQKLLFDFNSTDTEYAREQTVLDLFEAQAKKSPWQIALKDDVVNYSYLELDILSNQIASYIISEFGSEDKSSVAVMLERSANMVALLLGILKSGRSYIPLDPKFPVDRLNYILANSEVKLLVNQTSINLDLETENVQSIINLETLLAQCNTQNQAHKPEVLADDTAYVIYTSGSTGNPKGVEIGHRSLVNFLLSMKQKPGISNQDTLFSVTTYSFDISILEFFLPLISGATLYVASHETLMDSGLIIAKLDEINPSVLQATPSFYQLLIEAGWKGLPGLKVLCGGEQLNMALIKKLKNLCAEIWNMYGPTETTIWSTVKKIGEEKEDKVSNIGSPINNTTIYILDHTLQLVPVGLPGAIYIGGDGLAKGYFKNSELTNQRFVNNPYKENTLMYETGDLGRWLADGSIEFLGRNDFQVKIRGHRIELGDIESVLIHFSPSLSQVVVAAQEQKGEKVLVAYYVSQDNIDKSDLRQFLQKELPEYMIPNFYVALDKVPLTPNGKVDRKALPGISESDIIRRAYVSPVSDHEIKLAGIWQDVLKVDQVGITDNFFELGGHSLIMVQVINHIFKELGKSLSFRDFFSNPTIEGLCGKLQESGYVPIPKAAAAVSYPLTSTQKQLWILSQFEGGSVAYNIPVALKIRGNVVIDKLEESFGLLMERHEILRTSFNINEKGIVEQSVQDKNAVCSTIEKVDFTQEFDIESKVFDYVNTKSNEVFDLQTGVLIKNSLLKIAADEYVLFFSMHHIIGDGRSLEIIVKDILHFYNMLTNNTVNKIEDLKIQYKDFVLWKNSKEEEYINAKQFWLEKFSGELPVLNIESSKKRPLIKTFNGSKKEIQFSHEFTTELKEFSKSNDVTLFMTLLSGINVLLYTYSEQHDFIIGTPLAGRDHPDLENLVGLFLNILPIRTTIAINSTFNDLLKNQKNNLLTSFEHQNYPLNDLIDALQLTKDNSRAPLFDVMMSLNVANKNLGYEGFDAFEIEAFEFKRKASQFDLNFVFNEYDNLELTLEYNTDIFEEFEIERLFKDFEKIMTQVFKNTNLTIKEFKQSNQDIKKRNLNKLSNLLKK</sequence>
<dbReference type="GO" id="GO:0031177">
    <property type="term" value="F:phosphopantetheine binding"/>
    <property type="evidence" value="ECO:0007669"/>
    <property type="project" value="TreeGrafter"/>
</dbReference>
<dbReference type="InterPro" id="IPR006162">
    <property type="entry name" value="Ppantetheine_attach_site"/>
</dbReference>
<dbReference type="InterPro" id="IPR000873">
    <property type="entry name" value="AMP-dep_synth/lig_dom"/>
</dbReference>
<dbReference type="SUPFAM" id="SSF47336">
    <property type="entry name" value="ACP-like"/>
    <property type="match status" value="1"/>
</dbReference>
<keyword evidence="4" id="KW-0597">Phosphoprotein</keyword>
<dbReference type="GO" id="GO:0003824">
    <property type="term" value="F:catalytic activity"/>
    <property type="evidence" value="ECO:0007669"/>
    <property type="project" value="InterPro"/>
</dbReference>
<dbReference type="Pfam" id="PF00550">
    <property type="entry name" value="PP-binding"/>
    <property type="match status" value="1"/>
</dbReference>
<dbReference type="InterPro" id="IPR001242">
    <property type="entry name" value="Condensation_dom"/>
</dbReference>
<dbReference type="EMBL" id="JRLF01000008">
    <property type="protein sequence ID" value="KQB41361.1"/>
    <property type="molecule type" value="Genomic_DNA"/>
</dbReference>
<dbReference type="Gene3D" id="1.10.10.1830">
    <property type="entry name" value="Non-ribosomal peptide synthase, adenylation domain"/>
    <property type="match status" value="1"/>
</dbReference>
<dbReference type="FunFam" id="3.40.50.980:FF:000001">
    <property type="entry name" value="Non-ribosomal peptide synthetase"/>
    <property type="match status" value="1"/>
</dbReference>
<dbReference type="InterPro" id="IPR023213">
    <property type="entry name" value="CAT-like_dom_sf"/>
</dbReference>
<dbReference type="InterPro" id="IPR009081">
    <property type="entry name" value="PP-bd_ACP"/>
</dbReference>
<dbReference type="InterPro" id="IPR020845">
    <property type="entry name" value="AMP-binding_CS"/>
</dbReference>
<dbReference type="InterPro" id="IPR044894">
    <property type="entry name" value="TubC_N_sf"/>
</dbReference>
<dbReference type="PROSITE" id="PS00455">
    <property type="entry name" value="AMP_BINDING"/>
    <property type="match status" value="1"/>
</dbReference>
<dbReference type="Gene3D" id="1.10.1200.10">
    <property type="entry name" value="ACP-like"/>
    <property type="match status" value="1"/>
</dbReference>
<dbReference type="Gene3D" id="3.30.559.30">
    <property type="entry name" value="Nonribosomal peptide synthetase, condensation domain"/>
    <property type="match status" value="2"/>
</dbReference>
<feature type="domain" description="Carrier" evidence="5">
    <location>
        <begin position="1031"/>
        <end position="1106"/>
    </location>
</feature>
<dbReference type="CDD" id="cd19531">
    <property type="entry name" value="LCL_NRPS-like"/>
    <property type="match status" value="2"/>
</dbReference>
<comment type="caution">
    <text evidence="6">The sequence shown here is derived from an EMBL/GenBank/DDBJ whole genome shotgun (WGS) entry which is preliminary data.</text>
</comment>
<dbReference type="Gene3D" id="3.30.300.30">
    <property type="match status" value="1"/>
</dbReference>
<dbReference type="RefSeq" id="WP_055093504.1">
    <property type="nucleotide sequence ID" value="NZ_JRLF01000008.1"/>
</dbReference>
<evidence type="ECO:0000256" key="2">
    <source>
        <dbReference type="ARBA" id="ARBA00006432"/>
    </source>
</evidence>
<accession>A0A0Q0XY46</accession>
<comment type="cofactor">
    <cofactor evidence="1">
        <name>pantetheine 4'-phosphate</name>
        <dbReference type="ChEBI" id="CHEBI:47942"/>
    </cofactor>
</comment>
<dbReference type="Pfam" id="PF13193">
    <property type="entry name" value="AMP-binding_C"/>
    <property type="match status" value="1"/>
</dbReference>
<dbReference type="PANTHER" id="PTHR45527:SF1">
    <property type="entry name" value="FATTY ACID SYNTHASE"/>
    <property type="match status" value="1"/>
</dbReference>
<dbReference type="SUPFAM" id="SSF52777">
    <property type="entry name" value="CoA-dependent acyltransferases"/>
    <property type="match status" value="4"/>
</dbReference>
<dbReference type="FunFam" id="3.40.50.12780:FF:000012">
    <property type="entry name" value="Non-ribosomal peptide synthetase"/>
    <property type="match status" value="1"/>
</dbReference>
<evidence type="ECO:0000256" key="4">
    <source>
        <dbReference type="ARBA" id="ARBA00022553"/>
    </source>
</evidence>
<evidence type="ECO:0000313" key="7">
    <source>
        <dbReference type="Proteomes" id="UP000050443"/>
    </source>
</evidence>
<dbReference type="InterPro" id="IPR045851">
    <property type="entry name" value="AMP-bd_C_sf"/>
</dbReference>
<dbReference type="SUPFAM" id="SSF56801">
    <property type="entry name" value="Acetyl-CoA synthetase-like"/>
    <property type="match status" value="1"/>
</dbReference>
<protein>
    <submittedName>
        <fullName evidence="6">Nonribosomal peptide synthetase</fullName>
    </submittedName>
</protein>
<dbReference type="InterPro" id="IPR010071">
    <property type="entry name" value="AA_adenyl_dom"/>
</dbReference>
<dbReference type="NCBIfam" id="TIGR01733">
    <property type="entry name" value="AA-adenyl-dom"/>
    <property type="match status" value="1"/>
</dbReference>
<evidence type="ECO:0000256" key="1">
    <source>
        <dbReference type="ARBA" id="ARBA00001957"/>
    </source>
</evidence>
<proteinExistence type="inferred from homology"/>
<dbReference type="InterPro" id="IPR025110">
    <property type="entry name" value="AMP-bd_C"/>
</dbReference>
<organism evidence="6 7">
    <name type="scientific">Flavobacterium aquidurense</name>
    <dbReference type="NCBI Taxonomy" id="362413"/>
    <lineage>
        <taxon>Bacteria</taxon>
        <taxon>Pseudomonadati</taxon>
        <taxon>Bacteroidota</taxon>
        <taxon>Flavobacteriia</taxon>
        <taxon>Flavobacteriales</taxon>
        <taxon>Flavobacteriaceae</taxon>
        <taxon>Flavobacterium</taxon>
    </lineage>
</organism>
<dbReference type="Gene3D" id="3.40.50.980">
    <property type="match status" value="2"/>
</dbReference>
<dbReference type="FunFam" id="3.30.300.30:FF:000010">
    <property type="entry name" value="Enterobactin synthetase component F"/>
    <property type="match status" value="1"/>
</dbReference>
<evidence type="ECO:0000313" key="6">
    <source>
        <dbReference type="EMBL" id="KQB41361.1"/>
    </source>
</evidence>
<evidence type="ECO:0000256" key="3">
    <source>
        <dbReference type="ARBA" id="ARBA00022450"/>
    </source>
</evidence>
<dbReference type="PROSITE" id="PS00012">
    <property type="entry name" value="PHOSPHOPANTETHEINE"/>
    <property type="match status" value="1"/>
</dbReference>
<dbReference type="Gene3D" id="2.30.38.10">
    <property type="entry name" value="Luciferase, Domain 3"/>
    <property type="match status" value="1"/>
</dbReference>
<dbReference type="Proteomes" id="UP000050443">
    <property type="component" value="Unassembled WGS sequence"/>
</dbReference>
<gene>
    <name evidence="6" type="ORF">RC62_4107</name>
</gene>
<evidence type="ECO:0000259" key="5">
    <source>
        <dbReference type="PROSITE" id="PS50075"/>
    </source>
</evidence>
<dbReference type="PATRIC" id="fig|362413.3.peg.4030"/>
<dbReference type="Pfam" id="PF00501">
    <property type="entry name" value="AMP-binding"/>
    <property type="match status" value="1"/>
</dbReference>
<dbReference type="PANTHER" id="PTHR45527">
    <property type="entry name" value="NONRIBOSOMAL PEPTIDE SYNTHETASE"/>
    <property type="match status" value="1"/>
</dbReference>
<dbReference type="Pfam" id="PF00668">
    <property type="entry name" value="Condensation"/>
    <property type="match status" value="2"/>
</dbReference>
<dbReference type="InterPro" id="IPR036736">
    <property type="entry name" value="ACP-like_sf"/>
</dbReference>
<dbReference type="FunFam" id="1.10.1200.10:FF:000005">
    <property type="entry name" value="Nonribosomal peptide synthetase 1"/>
    <property type="match status" value="1"/>
</dbReference>
<dbReference type="PROSITE" id="PS50075">
    <property type="entry name" value="CARRIER"/>
    <property type="match status" value="1"/>
</dbReference>
<keyword evidence="3" id="KW-0596">Phosphopantetheine</keyword>
<dbReference type="GO" id="GO:0044550">
    <property type="term" value="P:secondary metabolite biosynthetic process"/>
    <property type="evidence" value="ECO:0007669"/>
    <property type="project" value="UniProtKB-ARBA"/>
</dbReference>
<dbReference type="GO" id="GO:0005737">
    <property type="term" value="C:cytoplasm"/>
    <property type="evidence" value="ECO:0007669"/>
    <property type="project" value="TreeGrafter"/>
</dbReference>
<dbReference type="GO" id="GO:0043041">
    <property type="term" value="P:amino acid activation for nonribosomal peptide biosynthetic process"/>
    <property type="evidence" value="ECO:0007669"/>
    <property type="project" value="TreeGrafter"/>
</dbReference>
<name>A0A0Q0XY46_9FLAO</name>